<proteinExistence type="predicted"/>
<feature type="chain" id="PRO_5031544855" evidence="2">
    <location>
        <begin position="29"/>
        <end position="519"/>
    </location>
</feature>
<name>A0A7S1J5Y2_9EUGL</name>
<evidence type="ECO:0000313" key="3">
    <source>
        <dbReference type="EMBL" id="CAD9033196.1"/>
    </source>
</evidence>
<feature type="region of interest" description="Disordered" evidence="1">
    <location>
        <begin position="68"/>
        <end position="102"/>
    </location>
</feature>
<gene>
    <name evidence="3" type="ORF">EGYM00392_LOCUS44340</name>
</gene>
<feature type="compositionally biased region" description="Pro residues" evidence="1">
    <location>
        <begin position="81"/>
        <end position="91"/>
    </location>
</feature>
<evidence type="ECO:0000256" key="2">
    <source>
        <dbReference type="SAM" id="SignalP"/>
    </source>
</evidence>
<reference evidence="3" key="1">
    <citation type="submission" date="2021-01" db="EMBL/GenBank/DDBJ databases">
        <authorList>
            <person name="Corre E."/>
            <person name="Pelletier E."/>
            <person name="Niang G."/>
            <person name="Scheremetjew M."/>
            <person name="Finn R."/>
            <person name="Kale V."/>
            <person name="Holt S."/>
            <person name="Cochrane G."/>
            <person name="Meng A."/>
            <person name="Brown T."/>
            <person name="Cohen L."/>
        </authorList>
    </citation>
    <scope>NUCLEOTIDE SEQUENCE</scope>
    <source>
        <strain evidence="3">NIES-381</strain>
    </source>
</reference>
<protein>
    <submittedName>
        <fullName evidence="3">Uncharacterized protein</fullName>
    </submittedName>
</protein>
<feature type="signal peptide" evidence="2">
    <location>
        <begin position="1"/>
        <end position="28"/>
    </location>
</feature>
<accession>A0A7S1J5Y2</accession>
<dbReference type="EMBL" id="HBGA01119379">
    <property type="protein sequence ID" value="CAD9033196.1"/>
    <property type="molecule type" value="Transcribed_RNA"/>
</dbReference>
<keyword evidence="2" id="KW-0732">Signal</keyword>
<evidence type="ECO:0000256" key="1">
    <source>
        <dbReference type="SAM" id="MobiDB-lite"/>
    </source>
</evidence>
<dbReference type="AlphaFoldDB" id="A0A7S1J5Y2"/>
<organism evidence="3">
    <name type="scientific">Eutreptiella gymnastica</name>
    <dbReference type="NCBI Taxonomy" id="73025"/>
    <lineage>
        <taxon>Eukaryota</taxon>
        <taxon>Discoba</taxon>
        <taxon>Euglenozoa</taxon>
        <taxon>Euglenida</taxon>
        <taxon>Spirocuta</taxon>
        <taxon>Euglenophyceae</taxon>
        <taxon>Eutreptiales</taxon>
        <taxon>Eutreptiaceae</taxon>
        <taxon>Eutreptiella</taxon>
    </lineage>
</organism>
<sequence length="519" mass="59525">MPKTARSSARRHAFIFAFLCLSAVIVIASHVELARSGRQRGRHPRDVLKPQAPQNVVLLRTSIGADITEMGSQRDSSPKTAPAPSPSPSPSPTTLTRPDGAGPLADYEAAIQNYNAKLAINVSDIIEQSSARFRDFHEPKASIGVPVPSIQSRRSTDSSWLYCDPTNTNYTAQSDTMCMQYLSNIHNIKAIRPMFSILSVARTIKLRVTYHHNNIQSIMKVSQKKFLQEPQAEHAAWWTDRILGINRIPPTAWVSMPIDWIRAAGSLMSEFYCQWLENFVFQYAPVKPWLKKRDGLWWMNVSLQLWMNDVHMAQDTALVVPTWWETFFDPAAKHKSWPKKQIFNHSLVETSQLMVFDYIVVNTDRHLTRNNYATGGCRGMKRCHPPEHKEDEHRGPPTLIFLDQGSSFYTGKGNEKNPLIDTVDKEGNPKNTTFCRFTRKLYERMAELRERPGHPKSQTLWGQLQEHVPPVIVRYIRAPLLKAAQKRMDYITWHIEERCLKKFPEHEVFITSPLHGDDY</sequence>